<evidence type="ECO:0000313" key="6">
    <source>
        <dbReference type="EMBL" id="CCX05889.1"/>
    </source>
</evidence>
<dbReference type="GO" id="GO:0006633">
    <property type="term" value="P:fatty acid biosynthetic process"/>
    <property type="evidence" value="ECO:0007669"/>
    <property type="project" value="TreeGrafter"/>
</dbReference>
<dbReference type="InterPro" id="IPR036291">
    <property type="entry name" value="NAD(P)-bd_dom_sf"/>
</dbReference>
<dbReference type="PANTHER" id="PTHR42760:SF83">
    <property type="entry name" value="(3R)-3-HYDROXYACYL-COA DEHYDROGENASE"/>
    <property type="match status" value="1"/>
</dbReference>
<name>U4L1D2_PYROM</name>
<dbReference type="EMBL" id="HF935275">
    <property type="protein sequence ID" value="CCX05889.1"/>
    <property type="molecule type" value="Genomic_DNA"/>
</dbReference>
<dbReference type="InterPro" id="IPR002347">
    <property type="entry name" value="SDR_fam"/>
</dbReference>
<feature type="region of interest" description="Disordered" evidence="5">
    <location>
        <begin position="107"/>
        <end position="173"/>
    </location>
</feature>
<reference evidence="6 7" key="1">
    <citation type="journal article" date="2013" name="PLoS Genet.">
        <title>The genome and development-dependent transcriptomes of Pyronema confluens: a window into fungal evolution.</title>
        <authorList>
            <person name="Traeger S."/>
            <person name="Altegoer F."/>
            <person name="Freitag M."/>
            <person name="Gabaldon T."/>
            <person name="Kempken F."/>
            <person name="Kumar A."/>
            <person name="Marcet-Houben M."/>
            <person name="Poggeler S."/>
            <person name="Stajich J.E."/>
            <person name="Nowrousian M."/>
        </authorList>
    </citation>
    <scope>NUCLEOTIDE SEQUENCE [LARGE SCALE GENOMIC DNA]</scope>
    <source>
        <strain evidence="7">CBS 100304</strain>
        <tissue evidence="6">Vegetative mycelium</tissue>
    </source>
</reference>
<comment type="similarity">
    <text evidence="1">Belongs to the short-chain dehydrogenases/reductases (SDR) family.</text>
</comment>
<dbReference type="eggNOG" id="KOG0725">
    <property type="taxonomic scope" value="Eukaryota"/>
</dbReference>
<organism evidence="6 7">
    <name type="scientific">Pyronema omphalodes (strain CBS 100304)</name>
    <name type="common">Pyronema confluens</name>
    <dbReference type="NCBI Taxonomy" id="1076935"/>
    <lineage>
        <taxon>Eukaryota</taxon>
        <taxon>Fungi</taxon>
        <taxon>Dikarya</taxon>
        <taxon>Ascomycota</taxon>
        <taxon>Pezizomycotina</taxon>
        <taxon>Pezizomycetes</taxon>
        <taxon>Pezizales</taxon>
        <taxon>Pyronemataceae</taxon>
        <taxon>Pyronema</taxon>
    </lineage>
</organism>
<accession>U4L1D2</accession>
<feature type="compositionally biased region" description="Pro residues" evidence="5">
    <location>
        <begin position="303"/>
        <end position="320"/>
    </location>
</feature>
<feature type="compositionally biased region" description="Low complexity" evidence="5">
    <location>
        <begin position="207"/>
        <end position="220"/>
    </location>
</feature>
<dbReference type="Proteomes" id="UP000018144">
    <property type="component" value="Unassembled WGS sequence"/>
</dbReference>
<protein>
    <submittedName>
        <fullName evidence="6">Similar to 3-oxoacyl-[acyl-carrier-protein] reductase FabG acc. no. P51831</fullName>
    </submittedName>
</protein>
<keyword evidence="3" id="KW-0560">Oxidoreductase</keyword>
<dbReference type="CDD" id="cd05233">
    <property type="entry name" value="SDR_c"/>
    <property type="match status" value="1"/>
</dbReference>
<feature type="region of interest" description="Disordered" evidence="5">
    <location>
        <begin position="192"/>
        <end position="321"/>
    </location>
</feature>
<evidence type="ECO:0000256" key="1">
    <source>
        <dbReference type="ARBA" id="ARBA00006484"/>
    </source>
</evidence>
<dbReference type="Gene3D" id="3.40.50.720">
    <property type="entry name" value="NAD(P)-binding Rossmann-like Domain"/>
    <property type="match status" value="1"/>
</dbReference>
<dbReference type="GO" id="GO:0048038">
    <property type="term" value="F:quinone binding"/>
    <property type="evidence" value="ECO:0007669"/>
    <property type="project" value="TreeGrafter"/>
</dbReference>
<evidence type="ECO:0000313" key="7">
    <source>
        <dbReference type="Proteomes" id="UP000018144"/>
    </source>
</evidence>
<dbReference type="GO" id="GO:0016616">
    <property type="term" value="F:oxidoreductase activity, acting on the CH-OH group of donors, NAD or NADP as acceptor"/>
    <property type="evidence" value="ECO:0007669"/>
    <property type="project" value="TreeGrafter"/>
</dbReference>
<dbReference type="STRING" id="1076935.U4L1D2"/>
<keyword evidence="7" id="KW-1185">Reference proteome</keyword>
<gene>
    <name evidence="6" type="ORF">PCON_05476</name>
</gene>
<dbReference type="GO" id="GO:0019301">
    <property type="term" value="P:rhamnose catabolic process"/>
    <property type="evidence" value="ECO:0007669"/>
    <property type="project" value="UniProtKB-ARBA"/>
</dbReference>
<feature type="compositionally biased region" description="Basic and acidic residues" evidence="5">
    <location>
        <begin position="261"/>
        <end position="297"/>
    </location>
</feature>
<dbReference type="PRINTS" id="PR00081">
    <property type="entry name" value="GDHRDH"/>
</dbReference>
<sequence length="589" mass="64931">MDPQDELRQLKFTPRSNAVKHMAKFEKLIAIAYPRATDAGKWSLFVKTIDSNDPNVWKHGYTPSRWLMELNDQWIRENPPCEDPNCNDCKNDAMSFEHLRNSFLDRWTTEERPARRHPPPPSRSYTMPPQSIIDSGSDTESNAPTAIVPHSSVHLPPAAPTPPNEPVSEIQETKTQISINAEHGSGQIVLSISENKQKRRKRPQELGSSSPGSRSASPARYPQHHRAIEPGPASHGPVQVIEANPEPVNERALELRSPQSPDHRIPQSPDDRDGRESRGEGRLDGGMDGRMDGRMEMYKPSLDSPPTPPVEDAPQTPPMRPRLLEGKVCAITGASRGIGRAIALGFAREGAHIIAHYWGTKNDPANEEIVSLCVDIRSLGQGCTIVFGDISDPRTSENIVRRAVETYGRLDVAVGNAGMCWYRDFLEVTPDILRRHVEVNLNGNFYFVQACARQFKQQFLAMPADTPKTEYPDYSIICVSATTGGEAGGKQAHFSPTAAGIRELMRSCAQGLAKFGVRCNTLAPGIVQTKMVKEVVEDMEVRGRLEKKNPFGRLGVPSDVVGPAVWLAGEMARWTNGQEIVVDGGTSIG</sequence>
<dbReference type="SUPFAM" id="SSF51735">
    <property type="entry name" value="NAD(P)-binding Rossmann-fold domains"/>
    <property type="match status" value="1"/>
</dbReference>
<dbReference type="FunFam" id="3.40.50.720:FF:000417">
    <property type="entry name" value="Glucose 1-dehydrogenase, putative"/>
    <property type="match status" value="1"/>
</dbReference>
<feature type="compositionally biased region" description="Polar residues" evidence="5">
    <location>
        <begin position="132"/>
        <end position="144"/>
    </location>
</feature>
<dbReference type="PANTHER" id="PTHR42760">
    <property type="entry name" value="SHORT-CHAIN DEHYDROGENASES/REDUCTASES FAMILY MEMBER"/>
    <property type="match status" value="1"/>
</dbReference>
<dbReference type="OMA" id="HIIAHYW"/>
<proteinExistence type="inferred from homology"/>
<evidence type="ECO:0000256" key="2">
    <source>
        <dbReference type="ARBA" id="ARBA00022857"/>
    </source>
</evidence>
<keyword evidence="2" id="KW-0521">NADP</keyword>
<keyword evidence="4" id="KW-0684">Rhamnose metabolism</keyword>
<dbReference type="OrthoDB" id="417891at2759"/>
<dbReference type="AlphaFoldDB" id="U4L1D2"/>
<evidence type="ECO:0000256" key="4">
    <source>
        <dbReference type="ARBA" id="ARBA00023308"/>
    </source>
</evidence>
<evidence type="ECO:0000256" key="3">
    <source>
        <dbReference type="ARBA" id="ARBA00023002"/>
    </source>
</evidence>
<evidence type="ECO:0000256" key="5">
    <source>
        <dbReference type="SAM" id="MobiDB-lite"/>
    </source>
</evidence>
<dbReference type="Pfam" id="PF13561">
    <property type="entry name" value="adh_short_C2"/>
    <property type="match status" value="1"/>
</dbReference>